<sequence length="296" mass="32227">MKRVRREEDDETGMILVNVLMFVAIAASLVLLLISHEQLALDRGLRMREASRALAIVRGGELSARVALRRDAERQREQADHGREAWARLSESGAPIEGGRFDLAIADAQGRFNINMVRTGAAAPIVLFRNIAANAGATPEQTVRLIELVVATGPVTDLRPLRMAGVDPAVAARLERLVTALPGETAINLNAADPMLLTILFGDSGVAERLATVRERQGYLTQRDLEAERVTMPRGAGFASDTFWVRTRATIGDTSQQEAALIRRRLTGDGEYDAVPVERWRGAAIPPDAPQFAAPH</sequence>
<name>A0A6G6Y4C9_9SPHN</name>
<dbReference type="GO" id="GO:0009306">
    <property type="term" value="P:protein secretion"/>
    <property type="evidence" value="ECO:0007669"/>
    <property type="project" value="InterPro"/>
</dbReference>
<protein>
    <submittedName>
        <fullName evidence="2">General secretion pathway protein GspK</fullName>
    </submittedName>
</protein>
<dbReference type="AlphaFoldDB" id="A0A6G6Y4C9"/>
<gene>
    <name evidence="2" type="ORF">G5C33_08045</name>
</gene>
<dbReference type="PANTHER" id="PTHR38831:SF1">
    <property type="entry name" value="TYPE II SECRETION SYSTEM PROTEIN K-RELATED"/>
    <property type="match status" value="1"/>
</dbReference>
<dbReference type="RefSeq" id="WP_165326749.1">
    <property type="nucleotide sequence ID" value="NZ_CP049109.1"/>
</dbReference>
<feature type="transmembrane region" description="Helical" evidence="1">
    <location>
        <begin position="12"/>
        <end position="34"/>
    </location>
</feature>
<dbReference type="PANTHER" id="PTHR38831">
    <property type="entry name" value="TYPE II SECRETION SYSTEM PROTEIN K"/>
    <property type="match status" value="1"/>
</dbReference>
<dbReference type="Proteomes" id="UP000501568">
    <property type="component" value="Chromosome"/>
</dbReference>
<evidence type="ECO:0000256" key="1">
    <source>
        <dbReference type="SAM" id="Phobius"/>
    </source>
</evidence>
<evidence type="ECO:0000313" key="3">
    <source>
        <dbReference type="Proteomes" id="UP000501568"/>
    </source>
</evidence>
<dbReference type="EMBL" id="CP049109">
    <property type="protein sequence ID" value="QIG79749.1"/>
    <property type="molecule type" value="Genomic_DNA"/>
</dbReference>
<keyword evidence="1" id="KW-0472">Membrane</keyword>
<keyword evidence="1" id="KW-1133">Transmembrane helix</keyword>
<evidence type="ECO:0000313" key="2">
    <source>
        <dbReference type="EMBL" id="QIG79749.1"/>
    </source>
</evidence>
<accession>A0A6G6Y4C9</accession>
<keyword evidence="1" id="KW-0812">Transmembrane</keyword>
<dbReference type="InterPro" id="IPR005628">
    <property type="entry name" value="GspK"/>
</dbReference>
<dbReference type="Gene3D" id="3.30.1300.30">
    <property type="entry name" value="GSPII I/J protein-like"/>
    <property type="match status" value="1"/>
</dbReference>
<proteinExistence type="predicted"/>
<keyword evidence="3" id="KW-1185">Reference proteome</keyword>
<dbReference type="GO" id="GO:0016020">
    <property type="term" value="C:membrane"/>
    <property type="evidence" value="ECO:0007669"/>
    <property type="project" value="InterPro"/>
</dbReference>
<reference evidence="2 3" key="1">
    <citation type="submission" date="2020-02" db="EMBL/GenBank/DDBJ databases">
        <authorList>
            <person name="Zheng R.K."/>
            <person name="Sun C.M."/>
        </authorList>
    </citation>
    <scope>NUCLEOTIDE SEQUENCE [LARGE SCALE GENOMIC DNA]</scope>
    <source>
        <strain evidence="3">zrk23</strain>
    </source>
</reference>
<organism evidence="2 3">
    <name type="scientific">Stakelama tenebrarum</name>
    <dbReference type="NCBI Taxonomy" id="2711215"/>
    <lineage>
        <taxon>Bacteria</taxon>
        <taxon>Pseudomonadati</taxon>
        <taxon>Pseudomonadota</taxon>
        <taxon>Alphaproteobacteria</taxon>
        <taxon>Sphingomonadales</taxon>
        <taxon>Sphingomonadaceae</taxon>
        <taxon>Stakelama</taxon>
    </lineage>
</organism>
<dbReference type="KEGG" id="spzr:G5C33_08045"/>